<dbReference type="AlphaFoldDB" id="A0AAD4NCL7"/>
<evidence type="ECO:0000256" key="2">
    <source>
        <dbReference type="SAM" id="SignalP"/>
    </source>
</evidence>
<feature type="chain" id="PRO_5042048135" description="Secreted protein" evidence="2">
    <location>
        <begin position="23"/>
        <end position="165"/>
    </location>
</feature>
<comment type="caution">
    <text evidence="3">The sequence shown here is derived from an EMBL/GenBank/DDBJ whole genome shotgun (WGS) entry which is preliminary data.</text>
</comment>
<evidence type="ECO:0008006" key="5">
    <source>
        <dbReference type="Google" id="ProtNLM"/>
    </source>
</evidence>
<proteinExistence type="predicted"/>
<evidence type="ECO:0000313" key="3">
    <source>
        <dbReference type="EMBL" id="KAI1723589.1"/>
    </source>
</evidence>
<dbReference type="EMBL" id="JAKKPZ010000003">
    <property type="protein sequence ID" value="KAI1723589.1"/>
    <property type="molecule type" value="Genomic_DNA"/>
</dbReference>
<sequence length="165" mass="17796">MYSNIAVTTLAIILLGILSCSASPLANRKRRDAHFSASATFGGSRGPHGHGNDEPYMPKVEVMKDDALDQGMPEIDEHHIEQPETEPSHEDEGNVEELEPEQVDAEDSHAEPGSDHEISPPLLPENFLPMPEAESTGAKHGKSLNKINVKQHAIGSNAGVFITTS</sequence>
<reference evidence="3" key="1">
    <citation type="submission" date="2022-01" db="EMBL/GenBank/DDBJ databases">
        <title>Genome Sequence Resource for Two Populations of Ditylenchus destructor, the Migratory Endoparasitic Phytonematode.</title>
        <authorList>
            <person name="Zhang H."/>
            <person name="Lin R."/>
            <person name="Xie B."/>
        </authorList>
    </citation>
    <scope>NUCLEOTIDE SEQUENCE</scope>
    <source>
        <strain evidence="3">BazhouSP</strain>
    </source>
</reference>
<evidence type="ECO:0000313" key="4">
    <source>
        <dbReference type="Proteomes" id="UP001201812"/>
    </source>
</evidence>
<protein>
    <recommendedName>
        <fullName evidence="5">Secreted protein</fullName>
    </recommendedName>
</protein>
<dbReference type="Proteomes" id="UP001201812">
    <property type="component" value="Unassembled WGS sequence"/>
</dbReference>
<feature type="compositionally biased region" description="Basic and acidic residues" evidence="1">
    <location>
        <begin position="75"/>
        <end position="92"/>
    </location>
</feature>
<feature type="region of interest" description="Disordered" evidence="1">
    <location>
        <begin position="38"/>
        <end position="57"/>
    </location>
</feature>
<feature type="region of interest" description="Disordered" evidence="1">
    <location>
        <begin position="62"/>
        <end position="144"/>
    </location>
</feature>
<feature type="compositionally biased region" description="Basic and acidic residues" evidence="1">
    <location>
        <begin position="106"/>
        <end position="118"/>
    </location>
</feature>
<gene>
    <name evidence="3" type="ORF">DdX_03752</name>
</gene>
<feature type="compositionally biased region" description="Acidic residues" evidence="1">
    <location>
        <begin position="93"/>
        <end position="105"/>
    </location>
</feature>
<keyword evidence="4" id="KW-1185">Reference proteome</keyword>
<name>A0AAD4NCL7_9BILA</name>
<evidence type="ECO:0000256" key="1">
    <source>
        <dbReference type="SAM" id="MobiDB-lite"/>
    </source>
</evidence>
<feature type="signal peptide" evidence="2">
    <location>
        <begin position="1"/>
        <end position="22"/>
    </location>
</feature>
<organism evidence="3 4">
    <name type="scientific">Ditylenchus destructor</name>
    <dbReference type="NCBI Taxonomy" id="166010"/>
    <lineage>
        <taxon>Eukaryota</taxon>
        <taxon>Metazoa</taxon>
        <taxon>Ecdysozoa</taxon>
        <taxon>Nematoda</taxon>
        <taxon>Chromadorea</taxon>
        <taxon>Rhabditida</taxon>
        <taxon>Tylenchina</taxon>
        <taxon>Tylenchomorpha</taxon>
        <taxon>Sphaerularioidea</taxon>
        <taxon>Anguinidae</taxon>
        <taxon>Anguininae</taxon>
        <taxon>Ditylenchus</taxon>
    </lineage>
</organism>
<keyword evidence="2" id="KW-0732">Signal</keyword>
<accession>A0AAD4NCL7</accession>